<feature type="compositionally biased region" description="Acidic residues" evidence="1">
    <location>
        <begin position="63"/>
        <end position="76"/>
    </location>
</feature>
<organism evidence="2 3">
    <name type="scientific">Calycina marina</name>
    <dbReference type="NCBI Taxonomy" id="1763456"/>
    <lineage>
        <taxon>Eukaryota</taxon>
        <taxon>Fungi</taxon>
        <taxon>Dikarya</taxon>
        <taxon>Ascomycota</taxon>
        <taxon>Pezizomycotina</taxon>
        <taxon>Leotiomycetes</taxon>
        <taxon>Helotiales</taxon>
        <taxon>Pezizellaceae</taxon>
        <taxon>Calycina</taxon>
    </lineage>
</organism>
<feature type="compositionally biased region" description="Polar residues" evidence="1">
    <location>
        <begin position="1"/>
        <end position="16"/>
    </location>
</feature>
<feature type="region of interest" description="Disordered" evidence="1">
    <location>
        <begin position="1"/>
        <end position="21"/>
    </location>
</feature>
<feature type="compositionally biased region" description="Basic and acidic residues" evidence="1">
    <location>
        <begin position="48"/>
        <end position="62"/>
    </location>
</feature>
<evidence type="ECO:0000256" key="1">
    <source>
        <dbReference type="SAM" id="MobiDB-lite"/>
    </source>
</evidence>
<evidence type="ECO:0008006" key="4">
    <source>
        <dbReference type="Google" id="ProtNLM"/>
    </source>
</evidence>
<protein>
    <recommendedName>
        <fullName evidence="4">EKC/KEOPS complex subunit GON7</fullName>
    </recommendedName>
</protein>
<dbReference type="EMBL" id="MU253746">
    <property type="protein sequence ID" value="KAG9248609.1"/>
    <property type="molecule type" value="Genomic_DNA"/>
</dbReference>
<gene>
    <name evidence="2" type="ORF">BJ878DRAFT_538206</name>
</gene>
<evidence type="ECO:0000313" key="3">
    <source>
        <dbReference type="Proteomes" id="UP000887226"/>
    </source>
</evidence>
<reference evidence="2" key="1">
    <citation type="journal article" date="2021" name="IMA Fungus">
        <title>Genomic characterization of three marine fungi, including Emericellopsis atlantica sp. nov. with signatures of a generalist lifestyle and marine biomass degradation.</title>
        <authorList>
            <person name="Hagestad O.C."/>
            <person name="Hou L."/>
            <person name="Andersen J.H."/>
            <person name="Hansen E.H."/>
            <person name="Altermark B."/>
            <person name="Li C."/>
            <person name="Kuhnert E."/>
            <person name="Cox R.J."/>
            <person name="Crous P.W."/>
            <person name="Spatafora J.W."/>
            <person name="Lail K."/>
            <person name="Amirebrahimi M."/>
            <person name="Lipzen A."/>
            <person name="Pangilinan J."/>
            <person name="Andreopoulos W."/>
            <person name="Hayes R.D."/>
            <person name="Ng V."/>
            <person name="Grigoriev I.V."/>
            <person name="Jackson S.A."/>
            <person name="Sutton T.D.S."/>
            <person name="Dobson A.D.W."/>
            <person name="Rama T."/>
        </authorList>
    </citation>
    <scope>NUCLEOTIDE SEQUENCE</scope>
    <source>
        <strain evidence="2">TRa3180A</strain>
    </source>
</reference>
<name>A0A9P8CIP5_9HELO</name>
<sequence length="76" mass="8200">MSSSTEQLTATYTSPANAPFTHTSTVTSLLTSGAADKAAYLRSLREAEDKAVEAEKGRVADEKNEEDNYGEEVVEE</sequence>
<evidence type="ECO:0000313" key="2">
    <source>
        <dbReference type="EMBL" id="KAG9248609.1"/>
    </source>
</evidence>
<comment type="caution">
    <text evidence="2">The sequence shown here is derived from an EMBL/GenBank/DDBJ whole genome shotgun (WGS) entry which is preliminary data.</text>
</comment>
<keyword evidence="3" id="KW-1185">Reference proteome</keyword>
<dbReference type="Proteomes" id="UP000887226">
    <property type="component" value="Unassembled WGS sequence"/>
</dbReference>
<feature type="region of interest" description="Disordered" evidence="1">
    <location>
        <begin position="48"/>
        <end position="76"/>
    </location>
</feature>
<dbReference type="AlphaFoldDB" id="A0A9P8CIP5"/>
<proteinExistence type="predicted"/>
<accession>A0A9P8CIP5</accession>